<evidence type="ECO:0000259" key="6">
    <source>
        <dbReference type="PROSITE" id="PS51360"/>
    </source>
</evidence>
<feature type="region of interest" description="Disordered" evidence="5">
    <location>
        <begin position="464"/>
        <end position="518"/>
    </location>
</feature>
<dbReference type="Proteomes" id="UP000077315">
    <property type="component" value="Unassembled WGS sequence"/>
</dbReference>
<accession>A0A167NFL0</accession>
<dbReference type="RefSeq" id="XP_018293824.1">
    <property type="nucleotide sequence ID" value="XM_018435304.1"/>
</dbReference>
<dbReference type="VEuPathDB" id="FungiDB:PHYBLDRAFT_165768"/>
<gene>
    <name evidence="7" type="ORF">PHYBLDRAFT_165768</name>
</gene>
<organism evidence="7 8">
    <name type="scientific">Phycomyces blakesleeanus (strain ATCC 8743b / DSM 1359 / FGSC 10004 / NBRC 33097 / NRRL 1555)</name>
    <dbReference type="NCBI Taxonomy" id="763407"/>
    <lineage>
        <taxon>Eukaryota</taxon>
        <taxon>Fungi</taxon>
        <taxon>Fungi incertae sedis</taxon>
        <taxon>Mucoromycota</taxon>
        <taxon>Mucoromycotina</taxon>
        <taxon>Mucoromycetes</taxon>
        <taxon>Mucorales</taxon>
        <taxon>Phycomycetaceae</taxon>
        <taxon>Phycomyces</taxon>
    </lineage>
</organism>
<dbReference type="InterPro" id="IPR036128">
    <property type="entry name" value="Plus3-like_sf"/>
</dbReference>
<proteinExistence type="predicted"/>
<dbReference type="PANTHER" id="PTHR13115">
    <property type="entry name" value="RNA POLYMERASE-ASSOCIATED PROTEIN RTF1 HOMOLOG"/>
    <property type="match status" value="1"/>
</dbReference>
<reference evidence="8" key="1">
    <citation type="submission" date="2015-06" db="EMBL/GenBank/DDBJ databases">
        <title>Expansion of signal transduction pathways in fungi by whole-genome duplication.</title>
        <authorList>
            <consortium name="DOE Joint Genome Institute"/>
            <person name="Corrochano L.M."/>
            <person name="Kuo A."/>
            <person name="Marcet-Houben M."/>
            <person name="Polaino S."/>
            <person name="Salamov A."/>
            <person name="Villalobos J.M."/>
            <person name="Alvarez M.I."/>
            <person name="Avalos J."/>
            <person name="Benito E.P."/>
            <person name="Benoit I."/>
            <person name="Burger G."/>
            <person name="Camino L.P."/>
            <person name="Canovas D."/>
            <person name="Cerda-Olmedo E."/>
            <person name="Cheng J.-F."/>
            <person name="Dominguez A."/>
            <person name="Elias M."/>
            <person name="Eslava A.P."/>
            <person name="Glaser F."/>
            <person name="Grimwood J."/>
            <person name="Gutierrez G."/>
            <person name="Heitman J."/>
            <person name="Henrissat B."/>
            <person name="Iturriaga E.A."/>
            <person name="Lang B.F."/>
            <person name="Lavin J.L."/>
            <person name="Lee S."/>
            <person name="Li W."/>
            <person name="Lindquist E."/>
            <person name="Lopez-Garcia S."/>
            <person name="Luque E.M."/>
            <person name="Marcos A.T."/>
            <person name="Martin J."/>
            <person name="McCluskey K."/>
            <person name="Medina H.R."/>
            <person name="Miralles-Duran A."/>
            <person name="Miyazaki A."/>
            <person name="Munoz-Torres E."/>
            <person name="Oguiza J.A."/>
            <person name="Ohm R."/>
            <person name="Olmedo M."/>
            <person name="Orejas M."/>
            <person name="Ortiz-Castellanos L."/>
            <person name="Pisabarro A.G."/>
            <person name="Rodriguez-Romero J."/>
            <person name="Ruiz-Herrera J."/>
            <person name="Ruiz-Vazquez R."/>
            <person name="Sanz C."/>
            <person name="Schackwitz W."/>
            <person name="Schmutz J."/>
            <person name="Shahriari M."/>
            <person name="Shelest E."/>
            <person name="Silva-Franco F."/>
            <person name="Soanes D."/>
            <person name="Syed K."/>
            <person name="Tagua V.G."/>
            <person name="Talbot N.J."/>
            <person name="Thon M."/>
            <person name="De vries R.P."/>
            <person name="Wiebenga A."/>
            <person name="Yadav J.S."/>
            <person name="Braun E.L."/>
            <person name="Baker S."/>
            <person name="Garre V."/>
            <person name="Horwitz B."/>
            <person name="Torres-Martinez S."/>
            <person name="Idnurm A."/>
            <person name="Herrera-Estrella A."/>
            <person name="Gabaldon T."/>
            <person name="Grigoriev I.V."/>
        </authorList>
    </citation>
    <scope>NUCLEOTIDE SEQUENCE [LARGE SCALE GENOMIC DNA]</scope>
    <source>
        <strain evidence="8">NRRL 1555(-)</strain>
    </source>
</reference>
<sequence>MDHIDDLILSLAKPGDAGYVPAEDIHESSSSAELADEMPLSGKKSGKKSKKYASESDDDDNVYSDDENNHKSSDDEGNGGVDEYGPDLYRDEEDKKRLSALPEVERERILSERSEERQRNLERLEVRKLLKDGRRDDITRRSTRVKETTTSRALSELTRKREEKSRGHTKRHRKDSPSPDRRKRRRSHYSEGSEYENSDNERDDSGDESRKREPTLKELHAICLKREMIERWLHTPFFEKTAIGCFVRLLIGPDPQTKKLVYRLCQIQGSDSTTSSDIVPYHKVYKVAPDIFSNKAIKAKHGNAERVFPMDIVSNSLPEQHEYSRLCTTLETEKLPGPTIEYVQRKAKDVKHALDYVLNDKEVADMIARKRAVNGSSGNGAMEKAELLARLGDAKSNNDVDKITQITKMLQQLDENASYNNAGDGRQHIWADLNKRNRERDRIEVHEAEMRQSEERRRAFIASTQNARKKQLESANNASPTATTPASTNGQSLMMPKAVSKEAVEVGKATSTKSGYEDLLSKVSASMDFDFDDDDD</sequence>
<dbReference type="Gene3D" id="3.90.70.200">
    <property type="entry name" value="Plus-3 domain"/>
    <property type="match status" value="1"/>
</dbReference>
<comment type="subcellular location">
    <subcellularLocation>
        <location evidence="1">Nucleus</location>
    </subcellularLocation>
</comment>
<dbReference type="Pfam" id="PF03126">
    <property type="entry name" value="Plus-3"/>
    <property type="match status" value="1"/>
</dbReference>
<evidence type="ECO:0000313" key="7">
    <source>
        <dbReference type="EMBL" id="OAD75784.1"/>
    </source>
</evidence>
<feature type="region of interest" description="Disordered" evidence="5">
    <location>
        <begin position="140"/>
        <end position="213"/>
    </location>
</feature>
<evidence type="ECO:0000256" key="2">
    <source>
        <dbReference type="ARBA" id="ARBA00023015"/>
    </source>
</evidence>
<dbReference type="InterPro" id="IPR004343">
    <property type="entry name" value="Plus-3_dom"/>
</dbReference>
<dbReference type="PROSITE" id="PS51360">
    <property type="entry name" value="PLUS3"/>
    <property type="match status" value="1"/>
</dbReference>
<dbReference type="OrthoDB" id="166375at2759"/>
<feature type="compositionally biased region" description="Low complexity" evidence="5">
    <location>
        <begin position="474"/>
        <end position="489"/>
    </location>
</feature>
<feature type="compositionally biased region" description="Basic and acidic residues" evidence="5">
    <location>
        <begin position="140"/>
        <end position="149"/>
    </location>
</feature>
<dbReference type="FunCoup" id="A0A167NFL0">
    <property type="interactions" value="754"/>
</dbReference>
<evidence type="ECO:0000256" key="4">
    <source>
        <dbReference type="ARBA" id="ARBA00023242"/>
    </source>
</evidence>
<keyword evidence="2" id="KW-0805">Transcription regulation</keyword>
<name>A0A167NFL0_PHYB8</name>
<feature type="compositionally biased region" description="Basic and acidic residues" evidence="5">
    <location>
        <begin position="157"/>
        <end position="166"/>
    </location>
</feature>
<dbReference type="InParanoid" id="A0A167NFL0"/>
<feature type="compositionally biased region" description="Basic and acidic residues" evidence="5">
    <location>
        <begin position="88"/>
        <end position="122"/>
    </location>
</feature>
<feature type="region of interest" description="Disordered" evidence="5">
    <location>
        <begin position="1"/>
        <end position="122"/>
    </location>
</feature>
<protein>
    <recommendedName>
        <fullName evidence="6">Plus3 domain-containing protein</fullName>
    </recommendedName>
</protein>
<dbReference type="GO" id="GO:0016593">
    <property type="term" value="C:Cdc73/Paf1 complex"/>
    <property type="evidence" value="ECO:0007669"/>
    <property type="project" value="TreeGrafter"/>
</dbReference>
<dbReference type="SMART" id="SM00719">
    <property type="entry name" value="Plus3"/>
    <property type="match status" value="1"/>
</dbReference>
<dbReference type="STRING" id="763407.A0A167NFL0"/>
<keyword evidence="4" id="KW-0539">Nucleus</keyword>
<dbReference type="AlphaFoldDB" id="A0A167NFL0"/>
<dbReference type="GO" id="GO:0003677">
    <property type="term" value="F:DNA binding"/>
    <property type="evidence" value="ECO:0007669"/>
    <property type="project" value="InterPro"/>
</dbReference>
<feature type="compositionally biased region" description="Acidic residues" evidence="5">
    <location>
        <begin position="193"/>
        <end position="206"/>
    </location>
</feature>
<dbReference type="GeneID" id="28996210"/>
<feature type="domain" description="Plus3" evidence="6">
    <location>
        <begin position="213"/>
        <end position="355"/>
    </location>
</feature>
<keyword evidence="8" id="KW-1185">Reference proteome</keyword>
<dbReference type="GO" id="GO:1990269">
    <property type="term" value="F:RNA polymerase II C-terminal domain phosphoserine binding"/>
    <property type="evidence" value="ECO:0007669"/>
    <property type="project" value="TreeGrafter"/>
</dbReference>
<evidence type="ECO:0000256" key="5">
    <source>
        <dbReference type="SAM" id="MobiDB-lite"/>
    </source>
</evidence>
<dbReference type="PANTHER" id="PTHR13115:SF8">
    <property type="entry name" value="RNA POLYMERASE-ASSOCIATED PROTEIN RTF1 HOMOLOG"/>
    <property type="match status" value="1"/>
</dbReference>
<dbReference type="SUPFAM" id="SSF159042">
    <property type="entry name" value="Plus3-like"/>
    <property type="match status" value="1"/>
</dbReference>
<dbReference type="EMBL" id="KV440976">
    <property type="protein sequence ID" value="OAD75784.1"/>
    <property type="molecule type" value="Genomic_DNA"/>
</dbReference>
<evidence type="ECO:0000256" key="1">
    <source>
        <dbReference type="ARBA" id="ARBA00004123"/>
    </source>
</evidence>
<feature type="compositionally biased region" description="Acidic residues" evidence="5">
    <location>
        <begin position="55"/>
        <end position="66"/>
    </location>
</feature>
<evidence type="ECO:0000256" key="3">
    <source>
        <dbReference type="ARBA" id="ARBA00023163"/>
    </source>
</evidence>
<keyword evidence="3" id="KW-0804">Transcription</keyword>
<evidence type="ECO:0000313" key="8">
    <source>
        <dbReference type="Proteomes" id="UP000077315"/>
    </source>
</evidence>